<feature type="region of interest" description="Disordered" evidence="1">
    <location>
        <begin position="309"/>
        <end position="340"/>
    </location>
</feature>
<dbReference type="InParanoid" id="A0A2K3DIE0"/>
<keyword evidence="3" id="KW-1185">Reference proteome</keyword>
<dbReference type="GeneID" id="5719781"/>
<protein>
    <submittedName>
        <fullName evidence="2">Uncharacterized protein</fullName>
    </submittedName>
</protein>
<feature type="compositionally biased region" description="Basic and acidic residues" evidence="1">
    <location>
        <begin position="331"/>
        <end position="340"/>
    </location>
</feature>
<evidence type="ECO:0000256" key="1">
    <source>
        <dbReference type="SAM" id="MobiDB-lite"/>
    </source>
</evidence>
<proteinExistence type="predicted"/>
<dbReference type="KEGG" id="cre:CHLRE_08g385950v5"/>
<organism evidence="2 3">
    <name type="scientific">Chlamydomonas reinhardtii</name>
    <name type="common">Chlamydomonas smithii</name>
    <dbReference type="NCBI Taxonomy" id="3055"/>
    <lineage>
        <taxon>Eukaryota</taxon>
        <taxon>Viridiplantae</taxon>
        <taxon>Chlorophyta</taxon>
        <taxon>core chlorophytes</taxon>
        <taxon>Chlorophyceae</taxon>
        <taxon>CS clade</taxon>
        <taxon>Chlamydomonadales</taxon>
        <taxon>Chlamydomonadaceae</taxon>
        <taxon>Chlamydomonas</taxon>
    </lineage>
</organism>
<gene>
    <name evidence="2" type="ORF">CHLRE_08g385950v5</name>
</gene>
<dbReference type="RefSeq" id="XP_042922369.1">
    <property type="nucleotide sequence ID" value="XM_043065368.1"/>
</dbReference>
<evidence type="ECO:0000313" key="2">
    <source>
        <dbReference type="EMBL" id="PNW80298.1"/>
    </source>
</evidence>
<evidence type="ECO:0000313" key="3">
    <source>
        <dbReference type="Proteomes" id="UP000006906"/>
    </source>
</evidence>
<feature type="region of interest" description="Disordered" evidence="1">
    <location>
        <begin position="90"/>
        <end position="114"/>
    </location>
</feature>
<reference evidence="2 3" key="1">
    <citation type="journal article" date="2007" name="Science">
        <title>The Chlamydomonas genome reveals the evolution of key animal and plant functions.</title>
        <authorList>
            <person name="Merchant S.S."/>
            <person name="Prochnik S.E."/>
            <person name="Vallon O."/>
            <person name="Harris E.H."/>
            <person name="Karpowicz S.J."/>
            <person name="Witman G.B."/>
            <person name="Terry A."/>
            <person name="Salamov A."/>
            <person name="Fritz-Laylin L.K."/>
            <person name="Marechal-Drouard L."/>
            <person name="Marshall W.F."/>
            <person name="Qu L.H."/>
            <person name="Nelson D.R."/>
            <person name="Sanderfoot A.A."/>
            <person name="Spalding M.H."/>
            <person name="Kapitonov V.V."/>
            <person name="Ren Q."/>
            <person name="Ferris P."/>
            <person name="Lindquist E."/>
            <person name="Shapiro H."/>
            <person name="Lucas S.M."/>
            <person name="Grimwood J."/>
            <person name="Schmutz J."/>
            <person name="Cardol P."/>
            <person name="Cerutti H."/>
            <person name="Chanfreau G."/>
            <person name="Chen C.L."/>
            <person name="Cognat V."/>
            <person name="Croft M.T."/>
            <person name="Dent R."/>
            <person name="Dutcher S."/>
            <person name="Fernandez E."/>
            <person name="Fukuzawa H."/>
            <person name="Gonzalez-Ballester D."/>
            <person name="Gonzalez-Halphen D."/>
            <person name="Hallmann A."/>
            <person name="Hanikenne M."/>
            <person name="Hippler M."/>
            <person name="Inwood W."/>
            <person name="Jabbari K."/>
            <person name="Kalanon M."/>
            <person name="Kuras R."/>
            <person name="Lefebvre P.A."/>
            <person name="Lemaire S.D."/>
            <person name="Lobanov A.V."/>
            <person name="Lohr M."/>
            <person name="Manuell A."/>
            <person name="Meier I."/>
            <person name="Mets L."/>
            <person name="Mittag M."/>
            <person name="Mittelmeier T."/>
            <person name="Moroney J.V."/>
            <person name="Moseley J."/>
            <person name="Napoli C."/>
            <person name="Nedelcu A.M."/>
            <person name="Niyogi K."/>
            <person name="Novoselov S.V."/>
            <person name="Paulsen I.T."/>
            <person name="Pazour G."/>
            <person name="Purton S."/>
            <person name="Ral J.P."/>
            <person name="Riano-Pachon D.M."/>
            <person name="Riekhof W."/>
            <person name="Rymarquis L."/>
            <person name="Schroda M."/>
            <person name="Stern D."/>
            <person name="Umen J."/>
            <person name="Willows R."/>
            <person name="Wilson N."/>
            <person name="Zimmer S.L."/>
            <person name="Allmer J."/>
            <person name="Balk J."/>
            <person name="Bisova K."/>
            <person name="Chen C.J."/>
            <person name="Elias M."/>
            <person name="Gendler K."/>
            <person name="Hauser C."/>
            <person name="Lamb M.R."/>
            <person name="Ledford H."/>
            <person name="Long J.C."/>
            <person name="Minagawa J."/>
            <person name="Page M.D."/>
            <person name="Pan J."/>
            <person name="Pootakham W."/>
            <person name="Roje S."/>
            <person name="Rose A."/>
            <person name="Stahlberg E."/>
            <person name="Terauchi A.M."/>
            <person name="Yang P."/>
            <person name="Ball S."/>
            <person name="Bowler C."/>
            <person name="Dieckmann C.L."/>
            <person name="Gladyshev V.N."/>
            <person name="Green P."/>
            <person name="Jorgensen R."/>
            <person name="Mayfield S."/>
            <person name="Mueller-Roeber B."/>
            <person name="Rajamani S."/>
            <person name="Sayre R.T."/>
            <person name="Brokstein P."/>
            <person name="Dubchak I."/>
            <person name="Goodstein D."/>
            <person name="Hornick L."/>
            <person name="Huang Y.W."/>
            <person name="Jhaveri J."/>
            <person name="Luo Y."/>
            <person name="Martinez D."/>
            <person name="Ngau W.C."/>
            <person name="Otillar B."/>
            <person name="Poliakov A."/>
            <person name="Porter A."/>
            <person name="Szajkowski L."/>
            <person name="Werner G."/>
            <person name="Zhou K."/>
            <person name="Grigoriev I.V."/>
            <person name="Rokhsar D.S."/>
            <person name="Grossman A.R."/>
        </authorList>
    </citation>
    <scope>NUCLEOTIDE SEQUENCE [LARGE SCALE GENOMIC DNA]</scope>
    <source>
        <strain evidence="3">CC-503</strain>
    </source>
</reference>
<sequence length="340" mass="33470">MGNSMLKSHCRKEGLAWTLRDVAAYGLALGKMAPGAPLDWTAAVRFLAQLQPEGGGGGGGAPSPALVERVSGLMRGAAAKYDMEAFIARQQTRSKPRQQPAHGGGNEGGAGGAPAAVAGAAVAGAAVAGAPASPRPHGRNQVLAGPAAAATAAATAAAAPSPAAGGTPRRRGSGGVAPGAAASGRGNGPSAAVPVGLTSAAQSAPAPAPSAPPAVPQGPLRVGAGLEARLRAHLARQGLTQLRLRNAREGLAWSLLELVAADRDVRLSQPHLHCLREGQVAARLAAAKLPPGQQLPPAALAAVCARRTPSTSWAVNPGPGEALPCPGPRPGDGEKAADTF</sequence>
<feature type="region of interest" description="Disordered" evidence="1">
    <location>
        <begin position="159"/>
        <end position="220"/>
    </location>
</feature>
<dbReference type="Gramene" id="PNW80298">
    <property type="protein sequence ID" value="PNW80298"/>
    <property type="gene ID" value="CHLRE_08g385950v5"/>
</dbReference>
<feature type="compositionally biased region" description="Pro residues" evidence="1">
    <location>
        <begin position="206"/>
        <end position="216"/>
    </location>
</feature>
<name>A0A2K3DIE0_CHLRE</name>
<dbReference type="OrthoDB" id="10665555at2759"/>
<dbReference type="AlphaFoldDB" id="A0A2K3DIE0"/>
<dbReference type="Proteomes" id="UP000006906">
    <property type="component" value="Chromosome 8"/>
</dbReference>
<dbReference type="EMBL" id="CM008969">
    <property type="protein sequence ID" value="PNW80298.1"/>
    <property type="molecule type" value="Genomic_DNA"/>
</dbReference>
<accession>A0A2K3DIE0</accession>
<dbReference type="PaxDb" id="3055-EDP02725"/>
<feature type="compositionally biased region" description="Gly residues" evidence="1">
    <location>
        <begin position="102"/>
        <end position="112"/>
    </location>
</feature>